<comment type="caution">
    <text evidence="2">The sequence shown here is derived from an EMBL/GenBank/DDBJ whole genome shotgun (WGS) entry which is preliminary data.</text>
</comment>
<organism evidence="2 3">
    <name type="scientific">Muntiacus muntjak</name>
    <name type="common">Barking deer</name>
    <name type="synonym">Indian muntjac</name>
    <dbReference type="NCBI Taxonomy" id="9888"/>
    <lineage>
        <taxon>Eukaryota</taxon>
        <taxon>Metazoa</taxon>
        <taxon>Chordata</taxon>
        <taxon>Craniata</taxon>
        <taxon>Vertebrata</taxon>
        <taxon>Euteleostomi</taxon>
        <taxon>Mammalia</taxon>
        <taxon>Eutheria</taxon>
        <taxon>Laurasiatheria</taxon>
        <taxon>Artiodactyla</taxon>
        <taxon>Ruminantia</taxon>
        <taxon>Pecora</taxon>
        <taxon>Cervidae</taxon>
        <taxon>Muntiacinae</taxon>
        <taxon>Muntiacus</taxon>
    </lineage>
</organism>
<dbReference type="Pfam" id="PF10209">
    <property type="entry name" value="DUF2340"/>
    <property type="match status" value="1"/>
</dbReference>
<dbReference type="PANTHER" id="PTHR18444">
    <property type="entry name" value="UPF0538 FAMILY MEMBER"/>
    <property type="match status" value="1"/>
</dbReference>
<evidence type="ECO:0000256" key="1">
    <source>
        <dbReference type="ARBA" id="ARBA00007176"/>
    </source>
</evidence>
<reference evidence="2 3" key="1">
    <citation type="submission" date="2019-06" db="EMBL/GenBank/DDBJ databases">
        <title>Discovery of a novel chromosome fission-fusion reversal in muntjac.</title>
        <authorList>
            <person name="Mudd A.B."/>
            <person name="Bredeson J.V."/>
            <person name="Baum R."/>
            <person name="Hockemeyer D."/>
            <person name="Rokhsar D.S."/>
        </authorList>
    </citation>
    <scope>NUCLEOTIDE SEQUENCE [LARGE SCALE GENOMIC DNA]</scope>
    <source>
        <strain evidence="2">UTSW_UCB_Mm</strain>
        <tissue evidence="2">Fibroblast cell line</tissue>
    </source>
</reference>
<dbReference type="AlphaFoldDB" id="A0A5N3WID8"/>
<protein>
    <submittedName>
        <fullName evidence="2">Uncharacterized protein</fullName>
    </submittedName>
</protein>
<dbReference type="InterPro" id="IPR018794">
    <property type="entry name" value="UPF0538"/>
</dbReference>
<evidence type="ECO:0000313" key="3">
    <source>
        <dbReference type="Proteomes" id="UP000326458"/>
    </source>
</evidence>
<gene>
    <name evidence="2" type="ORF">FD754_005695</name>
</gene>
<accession>A0A5N3WID8</accession>
<name>A0A5N3WID8_MUNMU</name>
<dbReference type="Proteomes" id="UP000326458">
    <property type="component" value="Unassembled WGS sequence"/>
</dbReference>
<dbReference type="EMBL" id="VCEA01000001">
    <property type="protein sequence ID" value="KAB0361539.1"/>
    <property type="molecule type" value="Genomic_DNA"/>
</dbReference>
<keyword evidence="3" id="KW-1185">Reference proteome</keyword>
<sequence length="145" mass="16639">MASEDVTITVRLIRSFEHRNFRPVVYHGVHLDQTVKDFIVFLKQVVKTPKSSSHRFPKCQHFVTFIFLSPPPPQFVSYSSTSFCSLNHLQKQKILRRGGKSTQKNYYVNVLLLPNLPSNSLALIDDSCLNHVTAVSVWCSWYRAG</sequence>
<dbReference type="PANTHER" id="PTHR18444:SF9">
    <property type="entry name" value="UPF0538 PROTEIN C2ORF76"/>
    <property type="match status" value="1"/>
</dbReference>
<proteinExistence type="inferred from homology"/>
<evidence type="ECO:0000313" key="2">
    <source>
        <dbReference type="EMBL" id="KAB0361539.1"/>
    </source>
</evidence>
<comment type="similarity">
    <text evidence="1">Belongs to the UPF0538 family.</text>
</comment>